<evidence type="ECO:0000256" key="7">
    <source>
        <dbReference type="ARBA" id="ARBA00023014"/>
    </source>
</evidence>
<keyword evidence="6" id="KW-0408">Iron</keyword>
<keyword evidence="9" id="KW-1185">Reference proteome</keyword>
<dbReference type="GO" id="GO:0046872">
    <property type="term" value="F:metal ion binding"/>
    <property type="evidence" value="ECO:0007669"/>
    <property type="project" value="UniProtKB-KW"/>
</dbReference>
<proteinExistence type="predicted"/>
<name>A0A1Y2A8J7_9PLEO</name>
<evidence type="ECO:0000256" key="4">
    <source>
        <dbReference type="ARBA" id="ARBA00022723"/>
    </source>
</evidence>
<evidence type="ECO:0000256" key="2">
    <source>
        <dbReference type="ARBA" id="ARBA00022485"/>
    </source>
</evidence>
<dbReference type="STRING" id="1231657.A0A1Y2A8J7"/>
<dbReference type="InterPro" id="IPR007197">
    <property type="entry name" value="rSAM"/>
</dbReference>
<reference evidence="8 9" key="1">
    <citation type="submission" date="2016-07" db="EMBL/GenBank/DDBJ databases">
        <title>Pervasive Adenine N6-methylation of Active Genes in Fungi.</title>
        <authorList>
            <consortium name="DOE Joint Genome Institute"/>
            <person name="Mondo S.J."/>
            <person name="Dannebaum R.O."/>
            <person name="Kuo R.C."/>
            <person name="Labutti K."/>
            <person name="Haridas S."/>
            <person name="Kuo A."/>
            <person name="Salamov A."/>
            <person name="Ahrendt S.R."/>
            <person name="Lipzen A."/>
            <person name="Sullivan W."/>
            <person name="Andreopoulos W.B."/>
            <person name="Clum A."/>
            <person name="Lindquist E."/>
            <person name="Daum C."/>
            <person name="Ramamoorthy G.K."/>
            <person name="Gryganskyi A."/>
            <person name="Culley D."/>
            <person name="Magnuson J.K."/>
            <person name="James T.Y."/>
            <person name="O'Malley M.A."/>
            <person name="Stajich J.E."/>
            <person name="Spatafora J.W."/>
            <person name="Visel A."/>
            <person name="Grigoriev I.V."/>
        </authorList>
    </citation>
    <scope>NUCLEOTIDE SEQUENCE [LARGE SCALE GENOMIC DNA]</scope>
    <source>
        <strain evidence="8 9">CBS 115471</strain>
    </source>
</reference>
<evidence type="ECO:0000313" key="8">
    <source>
        <dbReference type="EMBL" id="ORY18839.1"/>
    </source>
</evidence>
<keyword evidence="4" id="KW-0479">Metal-binding</keyword>
<keyword evidence="7" id="KW-0411">Iron-sulfur</keyword>
<evidence type="ECO:0000256" key="3">
    <source>
        <dbReference type="ARBA" id="ARBA00022691"/>
    </source>
</evidence>
<evidence type="ECO:0008006" key="10">
    <source>
        <dbReference type="Google" id="ProtNLM"/>
    </source>
</evidence>
<sequence length="470" mass="52864">MRRFARLQRLGTRNSALLPVPSFGNQFRGHAAHAGLPNKDSYWRRVPQWEGVLPEDFLSYRWQVANTVSSGVKLVKFLSVALPSTLATSTNPRLKHIETRDAFIEDAAKGLLAAPMAIRLTPHILSVIDWSAPLDDPIRRQFLPLKSAMVPDHPELTLDSLHEEADSPAPGLVHRYPDKALFLATSICPVYCRFCTRSYAIGASTDTIVKSPQKPSRKRWEVVYQHIERTPALQDIVVSGGDAYYLQPEDVKEIGERLLTIPHIQRIRFASKGLAVAPSRTNDPKDTWTRSFIDLTNLGRELGKQVCLHTHFNHPNEITWVTREAARYLFKEGVIVRNQSVLLKGVNDDVETLGKLIRDLADMNIQPYYVYQCDLVHGIEDLRTPLSTILELEHRLRGTIAGFMMPSFVVDLPGGGGKRLASTYETYDRSSGISTFRAPGLSGEKGSRVYRYFDPAQDMDTAERTPCPIH</sequence>
<dbReference type="InterPro" id="IPR013785">
    <property type="entry name" value="Aldolase_TIM"/>
</dbReference>
<protein>
    <recommendedName>
        <fullName evidence="10">Kama family protein</fullName>
    </recommendedName>
</protein>
<keyword evidence="3" id="KW-0949">S-adenosyl-L-methionine</keyword>
<organism evidence="8 9">
    <name type="scientific">Clohesyomyces aquaticus</name>
    <dbReference type="NCBI Taxonomy" id="1231657"/>
    <lineage>
        <taxon>Eukaryota</taxon>
        <taxon>Fungi</taxon>
        <taxon>Dikarya</taxon>
        <taxon>Ascomycota</taxon>
        <taxon>Pezizomycotina</taxon>
        <taxon>Dothideomycetes</taxon>
        <taxon>Pleosporomycetidae</taxon>
        <taxon>Pleosporales</taxon>
        <taxon>Lindgomycetaceae</taxon>
        <taxon>Clohesyomyces</taxon>
    </lineage>
</organism>
<dbReference type="EMBL" id="MCFA01000005">
    <property type="protein sequence ID" value="ORY18839.1"/>
    <property type="molecule type" value="Genomic_DNA"/>
</dbReference>
<dbReference type="AlphaFoldDB" id="A0A1Y2A8J7"/>
<keyword evidence="2" id="KW-0004">4Fe-4S</keyword>
<dbReference type="Gene3D" id="3.20.20.70">
    <property type="entry name" value="Aldolase class I"/>
    <property type="match status" value="1"/>
</dbReference>
<keyword evidence="5" id="KW-0663">Pyridoxal phosphate</keyword>
<evidence type="ECO:0000313" key="9">
    <source>
        <dbReference type="Proteomes" id="UP000193144"/>
    </source>
</evidence>
<evidence type="ECO:0000256" key="6">
    <source>
        <dbReference type="ARBA" id="ARBA00023004"/>
    </source>
</evidence>
<dbReference type="Proteomes" id="UP000193144">
    <property type="component" value="Unassembled WGS sequence"/>
</dbReference>
<dbReference type="SFLD" id="SFLDG01070">
    <property type="entry name" value="PLP-dependent"/>
    <property type="match status" value="1"/>
</dbReference>
<dbReference type="InterPro" id="IPR003739">
    <property type="entry name" value="Lys_aminomutase/Glu_NH3_mut"/>
</dbReference>
<dbReference type="OrthoDB" id="5396721at2759"/>
<accession>A0A1Y2A8J7</accession>
<evidence type="ECO:0000256" key="5">
    <source>
        <dbReference type="ARBA" id="ARBA00022898"/>
    </source>
</evidence>
<dbReference type="SUPFAM" id="SSF102114">
    <property type="entry name" value="Radical SAM enzymes"/>
    <property type="match status" value="1"/>
</dbReference>
<evidence type="ECO:0000256" key="1">
    <source>
        <dbReference type="ARBA" id="ARBA00001933"/>
    </source>
</evidence>
<dbReference type="GO" id="GO:0003824">
    <property type="term" value="F:catalytic activity"/>
    <property type="evidence" value="ECO:0007669"/>
    <property type="project" value="InterPro"/>
</dbReference>
<dbReference type="PANTHER" id="PTHR30538:SF0">
    <property type="entry name" value="L-LYSINE 2,3-AMINOMUTASE AQ_1632-RELATED"/>
    <property type="match status" value="1"/>
</dbReference>
<comment type="caution">
    <text evidence="8">The sequence shown here is derived from an EMBL/GenBank/DDBJ whole genome shotgun (WGS) entry which is preliminary data.</text>
</comment>
<dbReference type="NCBIfam" id="TIGR00238">
    <property type="entry name" value="KamA family radical SAM protein"/>
    <property type="match status" value="1"/>
</dbReference>
<comment type="cofactor">
    <cofactor evidence="1">
        <name>pyridoxal 5'-phosphate</name>
        <dbReference type="ChEBI" id="CHEBI:597326"/>
    </cofactor>
</comment>
<dbReference type="PANTHER" id="PTHR30538">
    <property type="entry name" value="LYSINE 2,3-AMINOMUTASE-RELATED"/>
    <property type="match status" value="1"/>
</dbReference>
<dbReference type="GO" id="GO:0051539">
    <property type="term" value="F:4 iron, 4 sulfur cluster binding"/>
    <property type="evidence" value="ECO:0007669"/>
    <property type="project" value="UniProtKB-KW"/>
</dbReference>
<gene>
    <name evidence="8" type="ORF">BCR34DRAFT_596054</name>
</gene>
<dbReference type="InterPro" id="IPR058240">
    <property type="entry name" value="rSAM_sf"/>
</dbReference>
<dbReference type="SFLD" id="SFLDS00029">
    <property type="entry name" value="Radical_SAM"/>
    <property type="match status" value="1"/>
</dbReference>